<reference evidence="7" key="1">
    <citation type="submission" date="2021-03" db="EMBL/GenBank/DDBJ databases">
        <title>Chromosome level genome of the anhydrobiotic midge Polypedilum vanderplanki.</title>
        <authorList>
            <person name="Yoshida Y."/>
            <person name="Kikawada T."/>
            <person name="Gusev O."/>
        </authorList>
    </citation>
    <scope>NUCLEOTIDE SEQUENCE</scope>
    <source>
        <strain evidence="7">NIAS01</strain>
        <tissue evidence="7">Whole body or cell culture</tissue>
    </source>
</reference>
<feature type="signal peptide" evidence="5">
    <location>
        <begin position="1"/>
        <end position="21"/>
    </location>
</feature>
<dbReference type="Pfam" id="PF00151">
    <property type="entry name" value="Lipase"/>
    <property type="match status" value="1"/>
</dbReference>
<evidence type="ECO:0000313" key="7">
    <source>
        <dbReference type="EMBL" id="KAG5672355.1"/>
    </source>
</evidence>
<dbReference type="InterPro" id="IPR029058">
    <property type="entry name" value="AB_hydrolase_fold"/>
</dbReference>
<evidence type="ECO:0000256" key="2">
    <source>
        <dbReference type="ARBA" id="ARBA00010701"/>
    </source>
</evidence>
<dbReference type="PANTHER" id="PTHR11610">
    <property type="entry name" value="LIPASE"/>
    <property type="match status" value="1"/>
</dbReference>
<evidence type="ECO:0000256" key="5">
    <source>
        <dbReference type="SAM" id="SignalP"/>
    </source>
</evidence>
<dbReference type="AlphaFoldDB" id="A0A9J6BSB3"/>
<organism evidence="7 8">
    <name type="scientific">Polypedilum vanderplanki</name>
    <name type="common">Sleeping chironomid midge</name>
    <dbReference type="NCBI Taxonomy" id="319348"/>
    <lineage>
        <taxon>Eukaryota</taxon>
        <taxon>Metazoa</taxon>
        <taxon>Ecdysozoa</taxon>
        <taxon>Arthropoda</taxon>
        <taxon>Hexapoda</taxon>
        <taxon>Insecta</taxon>
        <taxon>Pterygota</taxon>
        <taxon>Neoptera</taxon>
        <taxon>Endopterygota</taxon>
        <taxon>Diptera</taxon>
        <taxon>Nematocera</taxon>
        <taxon>Chironomoidea</taxon>
        <taxon>Chironomidae</taxon>
        <taxon>Chironominae</taxon>
        <taxon>Polypedilum</taxon>
        <taxon>Polypedilum</taxon>
    </lineage>
</organism>
<dbReference type="Gene3D" id="3.40.50.1820">
    <property type="entry name" value="alpha/beta hydrolase"/>
    <property type="match status" value="1"/>
</dbReference>
<feature type="chain" id="PRO_5039922247" description="Lipase domain-containing protein" evidence="5">
    <location>
        <begin position="22"/>
        <end position="305"/>
    </location>
</feature>
<sequence length="305" mass="34088">MSAINLKVLLILLLSINISNSLFWDLFSNRRYGITYKLFTRQNPLIGQYIFYSNPKSLMRSYFNNARPTRMIIHGVGQNENSSMNIILTKSYLTRGDFNVIVVDWSTVASPIYQYARLKVNMIGMAVSKYITWLNPNYNTLHVIGYDLGAHIAGIAGKNTVNGRIGRIIGLDPSLPLFSENLSINRLNSGDAQLVEVFHSNGGRLGIFSRMGQLDYYINNGRQQPECASSTDASCSHYRAVTVFSNLVSKNHKYLVIPCMTIDEIANKCSLDPIEILLEEISPSGIYQVSTDSAEPLNVNEATDP</sequence>
<dbReference type="PANTHER" id="PTHR11610:SF173">
    <property type="entry name" value="LIPASE DOMAIN-CONTAINING PROTEIN-RELATED"/>
    <property type="match status" value="1"/>
</dbReference>
<gene>
    <name evidence="7" type="ORF">PVAND_002488</name>
</gene>
<keyword evidence="5" id="KW-0732">Signal</keyword>
<dbReference type="GO" id="GO:0016298">
    <property type="term" value="F:lipase activity"/>
    <property type="evidence" value="ECO:0007669"/>
    <property type="project" value="InterPro"/>
</dbReference>
<evidence type="ECO:0000256" key="3">
    <source>
        <dbReference type="ARBA" id="ARBA00022525"/>
    </source>
</evidence>
<keyword evidence="8" id="KW-1185">Reference proteome</keyword>
<evidence type="ECO:0000256" key="1">
    <source>
        <dbReference type="ARBA" id="ARBA00004613"/>
    </source>
</evidence>
<comment type="subcellular location">
    <subcellularLocation>
        <location evidence="1">Secreted</location>
    </subcellularLocation>
</comment>
<dbReference type="OrthoDB" id="199913at2759"/>
<dbReference type="InterPro" id="IPR000734">
    <property type="entry name" value="TAG_lipase"/>
</dbReference>
<dbReference type="InterPro" id="IPR013818">
    <property type="entry name" value="Lipase"/>
</dbReference>
<evidence type="ECO:0000256" key="4">
    <source>
        <dbReference type="RuleBase" id="RU004262"/>
    </source>
</evidence>
<dbReference type="PRINTS" id="PR00821">
    <property type="entry name" value="TAGLIPASE"/>
</dbReference>
<comment type="similarity">
    <text evidence="2 4">Belongs to the AB hydrolase superfamily. Lipase family.</text>
</comment>
<evidence type="ECO:0000313" key="8">
    <source>
        <dbReference type="Proteomes" id="UP001107558"/>
    </source>
</evidence>
<dbReference type="GO" id="GO:0005615">
    <property type="term" value="C:extracellular space"/>
    <property type="evidence" value="ECO:0007669"/>
    <property type="project" value="TreeGrafter"/>
</dbReference>
<dbReference type="EMBL" id="JADBJN010000003">
    <property type="protein sequence ID" value="KAG5672355.1"/>
    <property type="molecule type" value="Genomic_DNA"/>
</dbReference>
<dbReference type="GO" id="GO:0016042">
    <property type="term" value="P:lipid catabolic process"/>
    <property type="evidence" value="ECO:0007669"/>
    <property type="project" value="TreeGrafter"/>
</dbReference>
<proteinExistence type="inferred from homology"/>
<name>A0A9J6BSB3_POLVA</name>
<evidence type="ECO:0000259" key="6">
    <source>
        <dbReference type="Pfam" id="PF00151"/>
    </source>
</evidence>
<dbReference type="GO" id="GO:0017171">
    <property type="term" value="F:serine hydrolase activity"/>
    <property type="evidence" value="ECO:0007669"/>
    <property type="project" value="TreeGrafter"/>
</dbReference>
<keyword evidence="3" id="KW-0964">Secreted</keyword>
<protein>
    <recommendedName>
        <fullName evidence="6">Lipase domain-containing protein</fullName>
    </recommendedName>
</protein>
<dbReference type="Proteomes" id="UP001107558">
    <property type="component" value="Chromosome 3"/>
</dbReference>
<dbReference type="SUPFAM" id="SSF53474">
    <property type="entry name" value="alpha/beta-Hydrolases"/>
    <property type="match status" value="1"/>
</dbReference>
<comment type="caution">
    <text evidence="7">The sequence shown here is derived from an EMBL/GenBank/DDBJ whole genome shotgun (WGS) entry which is preliminary data.</text>
</comment>
<accession>A0A9J6BSB3</accession>
<feature type="domain" description="Lipase" evidence="6">
    <location>
        <begin position="31"/>
        <end position="267"/>
    </location>
</feature>